<gene>
    <name evidence="5" type="ORF">PENARI_c011G06957</name>
</gene>
<keyword evidence="6" id="KW-1185">Reference proteome</keyword>
<dbReference type="Pfam" id="PF01084">
    <property type="entry name" value="Ribosomal_S18"/>
    <property type="match status" value="1"/>
</dbReference>
<dbReference type="InterPro" id="IPR036870">
    <property type="entry name" value="Ribosomal_bS18_sf"/>
</dbReference>
<accession>A0A1F5LFZ4</accession>
<sequence length="193" mass="21709">MSLNLFSSSLLRNVATTANVGLSTSRSSSTAAMSAFTSQRNTGSQHSNVLQRRRLPSRLKYLEDQKVQGESRALERYQTREFKAGDVYAPHDLSPAEMKKWGKRQSPHSDAFDALNLSPLDMYKNFAVMSEYMTSMGRIKHRSETGLRPVNQRKMAKALRRAIGMGLMPSVHRHPEIIASEMRARMEGPGGFF</sequence>
<dbReference type="PANTHER" id="PTHR13479">
    <property type="entry name" value="30S RIBOSOMAL PROTEIN S18"/>
    <property type="match status" value="1"/>
</dbReference>
<keyword evidence="2" id="KW-0689">Ribosomal protein</keyword>
<evidence type="ECO:0000256" key="2">
    <source>
        <dbReference type="ARBA" id="ARBA00022980"/>
    </source>
</evidence>
<proteinExistence type="inferred from homology"/>
<protein>
    <recommendedName>
        <fullName evidence="4">Small ribosomal subunit protein bS18m</fullName>
    </recommendedName>
</protein>
<dbReference type="Proteomes" id="UP000177622">
    <property type="component" value="Unassembled WGS sequence"/>
</dbReference>
<evidence type="ECO:0000313" key="6">
    <source>
        <dbReference type="Proteomes" id="UP000177622"/>
    </source>
</evidence>
<dbReference type="STRING" id="1835702.A0A1F5LFZ4"/>
<evidence type="ECO:0000256" key="1">
    <source>
        <dbReference type="ARBA" id="ARBA00005589"/>
    </source>
</evidence>
<name>A0A1F5LFZ4_PENAI</name>
<evidence type="ECO:0000313" key="5">
    <source>
        <dbReference type="EMBL" id="OGE52134.1"/>
    </source>
</evidence>
<organism evidence="5 6">
    <name type="scientific">Penicillium arizonense</name>
    <dbReference type="NCBI Taxonomy" id="1835702"/>
    <lineage>
        <taxon>Eukaryota</taxon>
        <taxon>Fungi</taxon>
        <taxon>Dikarya</taxon>
        <taxon>Ascomycota</taxon>
        <taxon>Pezizomycotina</taxon>
        <taxon>Eurotiomycetes</taxon>
        <taxon>Eurotiomycetidae</taxon>
        <taxon>Eurotiales</taxon>
        <taxon>Aspergillaceae</taxon>
        <taxon>Penicillium</taxon>
    </lineage>
</organism>
<dbReference type="Gene3D" id="4.10.640.10">
    <property type="entry name" value="Ribosomal protein S18"/>
    <property type="match status" value="1"/>
</dbReference>
<evidence type="ECO:0000256" key="3">
    <source>
        <dbReference type="ARBA" id="ARBA00023274"/>
    </source>
</evidence>
<dbReference type="OrthoDB" id="21463at2759"/>
<dbReference type="GeneID" id="34577379"/>
<reference evidence="5 6" key="1">
    <citation type="journal article" date="2016" name="Sci. Rep.">
        <title>Penicillium arizonense, a new, genome sequenced fungal species, reveals a high chemical diversity in secreted metabolites.</title>
        <authorList>
            <person name="Grijseels S."/>
            <person name="Nielsen J.C."/>
            <person name="Randelovic M."/>
            <person name="Nielsen J."/>
            <person name="Nielsen K.F."/>
            <person name="Workman M."/>
            <person name="Frisvad J.C."/>
        </authorList>
    </citation>
    <scope>NUCLEOTIDE SEQUENCE [LARGE SCALE GENOMIC DNA]</scope>
    <source>
        <strain evidence="5 6">CBS 141311</strain>
    </source>
</reference>
<dbReference type="PANTHER" id="PTHR13479:SF40">
    <property type="entry name" value="SMALL RIBOSOMAL SUBUNIT PROTEIN BS18M"/>
    <property type="match status" value="1"/>
</dbReference>
<dbReference type="InterPro" id="IPR001648">
    <property type="entry name" value="Ribosomal_bS18"/>
</dbReference>
<keyword evidence="3" id="KW-0687">Ribonucleoprotein</keyword>
<dbReference type="GO" id="GO:0070181">
    <property type="term" value="F:small ribosomal subunit rRNA binding"/>
    <property type="evidence" value="ECO:0007669"/>
    <property type="project" value="TreeGrafter"/>
</dbReference>
<evidence type="ECO:0000256" key="4">
    <source>
        <dbReference type="ARBA" id="ARBA00035264"/>
    </source>
</evidence>
<dbReference type="AlphaFoldDB" id="A0A1F5LFZ4"/>
<dbReference type="FunFam" id="4.10.640.10:FF:000013">
    <property type="entry name" value="37S ribosomal protein S18"/>
    <property type="match status" value="1"/>
</dbReference>
<comment type="caution">
    <text evidence="5">The sequence shown here is derived from an EMBL/GenBank/DDBJ whole genome shotgun (WGS) entry which is preliminary data.</text>
</comment>
<dbReference type="EMBL" id="LXJU01000011">
    <property type="protein sequence ID" value="OGE52134.1"/>
    <property type="molecule type" value="Genomic_DNA"/>
</dbReference>
<comment type="similarity">
    <text evidence="1">Belongs to the bacterial ribosomal protein bS18 family.</text>
</comment>
<dbReference type="GO" id="GO:0003735">
    <property type="term" value="F:structural constituent of ribosome"/>
    <property type="evidence" value="ECO:0007669"/>
    <property type="project" value="InterPro"/>
</dbReference>
<dbReference type="RefSeq" id="XP_022487576.1">
    <property type="nucleotide sequence ID" value="XM_022632645.1"/>
</dbReference>
<dbReference type="SUPFAM" id="SSF46911">
    <property type="entry name" value="Ribosomal protein S18"/>
    <property type="match status" value="1"/>
</dbReference>
<dbReference type="GO" id="GO:0032543">
    <property type="term" value="P:mitochondrial translation"/>
    <property type="evidence" value="ECO:0007669"/>
    <property type="project" value="TreeGrafter"/>
</dbReference>
<dbReference type="GO" id="GO:0005763">
    <property type="term" value="C:mitochondrial small ribosomal subunit"/>
    <property type="evidence" value="ECO:0007669"/>
    <property type="project" value="TreeGrafter"/>
</dbReference>